<keyword evidence="1" id="KW-0378">Hydrolase</keyword>
<accession>A0A445CBS1</accession>
<dbReference type="Gene3D" id="1.10.287.10">
    <property type="entry name" value="S15/NS1, RNA-binding"/>
    <property type="match status" value="1"/>
</dbReference>
<dbReference type="GO" id="GO:0004445">
    <property type="term" value="F:inositol-polyphosphate 5-phosphatase activity"/>
    <property type="evidence" value="ECO:0007669"/>
    <property type="project" value="InterPro"/>
</dbReference>
<evidence type="ECO:0008006" key="5">
    <source>
        <dbReference type="Google" id="ProtNLM"/>
    </source>
</evidence>
<evidence type="ECO:0000313" key="3">
    <source>
        <dbReference type="EMBL" id="RYR48386.1"/>
    </source>
</evidence>
<dbReference type="STRING" id="3818.A0A445CBS1"/>
<dbReference type="EMBL" id="SDMP01000007">
    <property type="protein sequence ID" value="RYR48386.1"/>
    <property type="molecule type" value="Genomic_DNA"/>
</dbReference>
<dbReference type="GO" id="GO:0004439">
    <property type="term" value="F:phosphatidylinositol-4,5-bisphosphate 5-phosphatase activity"/>
    <property type="evidence" value="ECO:0007669"/>
    <property type="project" value="TreeGrafter"/>
</dbReference>
<evidence type="ECO:0000256" key="2">
    <source>
        <dbReference type="SAM" id="MobiDB-lite"/>
    </source>
</evidence>
<sequence>MFTNSGIDKERKSNYSEKEACNIKKSKTDRPSRRFSDRIHGGKNDFDQAQITDVYNYRIFVATWNVARKSPPSYLNLEDWLHTSPPADIYVLGIVGGAAAKSRRHGYYIPRLKVCIWICLWIDDNTCDIHQKDIYCRNMIPSNFTMNTSNVMASLATDLLVIGYSDTDVAEYLYNSKPDANSLYKYLCKDLTKACGTKPSPVPKVAILIILFSRIHRLARYYKKTKKLPPVWK</sequence>
<protein>
    <recommendedName>
        <fullName evidence="5">Inositol polyphosphate-related phosphatase domain-containing protein</fullName>
    </recommendedName>
</protein>
<organism evidence="3 4">
    <name type="scientific">Arachis hypogaea</name>
    <name type="common">Peanut</name>
    <dbReference type="NCBI Taxonomy" id="3818"/>
    <lineage>
        <taxon>Eukaryota</taxon>
        <taxon>Viridiplantae</taxon>
        <taxon>Streptophyta</taxon>
        <taxon>Embryophyta</taxon>
        <taxon>Tracheophyta</taxon>
        <taxon>Spermatophyta</taxon>
        <taxon>Magnoliopsida</taxon>
        <taxon>eudicotyledons</taxon>
        <taxon>Gunneridae</taxon>
        <taxon>Pentapetalae</taxon>
        <taxon>rosids</taxon>
        <taxon>fabids</taxon>
        <taxon>Fabales</taxon>
        <taxon>Fabaceae</taxon>
        <taxon>Papilionoideae</taxon>
        <taxon>50 kb inversion clade</taxon>
        <taxon>dalbergioids sensu lato</taxon>
        <taxon>Dalbergieae</taxon>
        <taxon>Pterocarpus clade</taxon>
        <taxon>Arachis</taxon>
    </lineage>
</organism>
<dbReference type="PANTHER" id="PTHR45666:SF23">
    <property type="entry name" value="PHOSPHORIC MONOESTER HYDROLASE-RELATED"/>
    <property type="match status" value="1"/>
</dbReference>
<dbReference type="InterPro" id="IPR036691">
    <property type="entry name" value="Endo/exonu/phosph_ase_sf"/>
</dbReference>
<gene>
    <name evidence="3" type="ORF">Ahy_A07g034407</name>
</gene>
<dbReference type="GO" id="GO:0034485">
    <property type="term" value="F:phosphatidylinositol-3,4,5-trisphosphate 5-phosphatase activity"/>
    <property type="evidence" value="ECO:0007669"/>
    <property type="project" value="TreeGrafter"/>
</dbReference>
<dbReference type="Gene3D" id="3.60.10.10">
    <property type="entry name" value="Endonuclease/exonuclease/phosphatase"/>
    <property type="match status" value="1"/>
</dbReference>
<dbReference type="Proteomes" id="UP000289738">
    <property type="component" value="Chromosome A07"/>
</dbReference>
<name>A0A445CBS1_ARAHY</name>
<evidence type="ECO:0000313" key="4">
    <source>
        <dbReference type="Proteomes" id="UP000289738"/>
    </source>
</evidence>
<dbReference type="AlphaFoldDB" id="A0A445CBS1"/>
<evidence type="ECO:0000256" key="1">
    <source>
        <dbReference type="ARBA" id="ARBA00022801"/>
    </source>
</evidence>
<dbReference type="GO" id="GO:0046856">
    <property type="term" value="P:phosphatidylinositol dephosphorylation"/>
    <property type="evidence" value="ECO:0007669"/>
    <property type="project" value="TreeGrafter"/>
</dbReference>
<reference evidence="3 4" key="1">
    <citation type="submission" date="2019-01" db="EMBL/GenBank/DDBJ databases">
        <title>Sequencing of cultivated peanut Arachis hypogaea provides insights into genome evolution and oil improvement.</title>
        <authorList>
            <person name="Chen X."/>
        </authorList>
    </citation>
    <scope>NUCLEOTIDE SEQUENCE [LARGE SCALE GENOMIC DNA]</scope>
    <source>
        <strain evidence="4">cv. Fuhuasheng</strain>
        <tissue evidence="3">Leaves</tissue>
    </source>
</reference>
<proteinExistence type="predicted"/>
<feature type="compositionally biased region" description="Basic and acidic residues" evidence="2">
    <location>
        <begin position="7"/>
        <end position="41"/>
    </location>
</feature>
<feature type="region of interest" description="Disordered" evidence="2">
    <location>
        <begin position="1"/>
        <end position="41"/>
    </location>
</feature>
<comment type="caution">
    <text evidence="3">The sequence shown here is derived from an EMBL/GenBank/DDBJ whole genome shotgun (WGS) entry which is preliminary data.</text>
</comment>
<dbReference type="PANTHER" id="PTHR45666">
    <property type="entry name" value="TYPE IV INOSITOL POLYPHOSPHATE 5-PHOSPHATASE 9"/>
    <property type="match status" value="1"/>
</dbReference>
<keyword evidence="4" id="KW-1185">Reference proteome</keyword>
<dbReference type="InterPro" id="IPR045849">
    <property type="entry name" value="IP5P_plant"/>
</dbReference>